<feature type="domain" description="CBS" evidence="3">
    <location>
        <begin position="74"/>
        <end position="130"/>
    </location>
</feature>
<dbReference type="Proteomes" id="UP000256838">
    <property type="component" value="Unassembled WGS sequence"/>
</dbReference>
<feature type="domain" description="CBS" evidence="3">
    <location>
        <begin position="6"/>
        <end position="65"/>
    </location>
</feature>
<evidence type="ECO:0000256" key="1">
    <source>
        <dbReference type="ARBA" id="ARBA00023122"/>
    </source>
</evidence>
<dbReference type="Pfam" id="PF00571">
    <property type="entry name" value="CBS"/>
    <property type="match status" value="2"/>
</dbReference>
<dbReference type="SMART" id="SM00116">
    <property type="entry name" value="CBS"/>
    <property type="match status" value="2"/>
</dbReference>
<evidence type="ECO:0000313" key="4">
    <source>
        <dbReference type="EMBL" id="RDU99429.1"/>
    </source>
</evidence>
<accession>A0A3D8K2F9</accession>
<dbReference type="OrthoDB" id="9794094at2"/>
<proteinExistence type="predicted"/>
<comment type="caution">
    <text evidence="4">The sequence shown here is derived from an EMBL/GenBank/DDBJ whole genome shotgun (WGS) entry which is preliminary data.</text>
</comment>
<dbReference type="SUPFAM" id="SSF54631">
    <property type="entry name" value="CBS-domain pair"/>
    <property type="match status" value="1"/>
</dbReference>
<reference evidence="4 5" key="1">
    <citation type="submission" date="2018-08" db="EMBL/GenBank/DDBJ databases">
        <title>Paraburkholderia sp. DHOM06 isolated from forest soil.</title>
        <authorList>
            <person name="Gao Z.-H."/>
            <person name="Qiu L.-H."/>
        </authorList>
    </citation>
    <scope>NUCLEOTIDE SEQUENCE [LARGE SCALE GENOMIC DNA]</scope>
    <source>
        <strain evidence="4 5">DHOM06</strain>
    </source>
</reference>
<protein>
    <submittedName>
        <fullName evidence="4">CBS domain-containing protein</fullName>
    </submittedName>
</protein>
<dbReference type="RefSeq" id="WP_115533403.1">
    <property type="nucleotide sequence ID" value="NZ_QRGA01000005.1"/>
</dbReference>
<gene>
    <name evidence="4" type="ORF">DWV00_09660</name>
</gene>
<dbReference type="Gene3D" id="3.10.580.10">
    <property type="entry name" value="CBS-domain"/>
    <property type="match status" value="1"/>
</dbReference>
<dbReference type="PANTHER" id="PTHR43080">
    <property type="entry name" value="CBS DOMAIN-CONTAINING PROTEIN CBSX3, MITOCHONDRIAL"/>
    <property type="match status" value="1"/>
</dbReference>
<dbReference type="PROSITE" id="PS51371">
    <property type="entry name" value="CBS"/>
    <property type="match status" value="2"/>
</dbReference>
<evidence type="ECO:0000259" key="3">
    <source>
        <dbReference type="PROSITE" id="PS51371"/>
    </source>
</evidence>
<organism evidence="4 5">
    <name type="scientific">Trinickia dinghuensis</name>
    <dbReference type="NCBI Taxonomy" id="2291023"/>
    <lineage>
        <taxon>Bacteria</taxon>
        <taxon>Pseudomonadati</taxon>
        <taxon>Pseudomonadota</taxon>
        <taxon>Betaproteobacteria</taxon>
        <taxon>Burkholderiales</taxon>
        <taxon>Burkholderiaceae</taxon>
        <taxon>Trinickia</taxon>
    </lineage>
</organism>
<keyword evidence="1 2" id="KW-0129">CBS domain</keyword>
<dbReference type="AlphaFoldDB" id="A0A3D8K2F9"/>
<evidence type="ECO:0000313" key="5">
    <source>
        <dbReference type="Proteomes" id="UP000256838"/>
    </source>
</evidence>
<dbReference type="InterPro" id="IPR046342">
    <property type="entry name" value="CBS_dom_sf"/>
</dbReference>
<evidence type="ECO:0000256" key="2">
    <source>
        <dbReference type="PROSITE-ProRule" id="PRU00703"/>
    </source>
</evidence>
<dbReference type="InterPro" id="IPR000644">
    <property type="entry name" value="CBS_dom"/>
</dbReference>
<keyword evidence="5" id="KW-1185">Reference proteome</keyword>
<sequence length="153" mass="16098">MKVSDIHSCGTIHIPMSCTLREAAIQMRDQHVGALIVTGGPVGRIAGIVTDRDIVLHGVTLGRATNDMLVADVMTNDVVTIDAGADVADAMEAMATHGVRRLATTTRSKDIIGVLSLDDIVAALGRELGLLGSIINREQCRENTGSVQSAFHA</sequence>
<dbReference type="InterPro" id="IPR051257">
    <property type="entry name" value="Diverse_CBS-Domain"/>
</dbReference>
<name>A0A3D8K2F9_9BURK</name>
<dbReference type="EMBL" id="QRGA01000005">
    <property type="protein sequence ID" value="RDU99429.1"/>
    <property type="molecule type" value="Genomic_DNA"/>
</dbReference>
<dbReference type="PANTHER" id="PTHR43080:SF2">
    <property type="entry name" value="CBS DOMAIN-CONTAINING PROTEIN"/>
    <property type="match status" value="1"/>
</dbReference>